<keyword evidence="2" id="KW-0808">Transferase</keyword>
<dbReference type="PANTHER" id="PTHR43792">
    <property type="entry name" value="GNAT FAMILY, PUTATIVE (AFU_ORTHOLOGUE AFUA_3G00765)-RELATED-RELATED"/>
    <property type="match status" value="1"/>
</dbReference>
<keyword evidence="3" id="KW-1185">Reference proteome</keyword>
<gene>
    <name evidence="2" type="ORF">PZA18_14370</name>
</gene>
<dbReference type="PROSITE" id="PS51186">
    <property type="entry name" value="GNAT"/>
    <property type="match status" value="1"/>
</dbReference>
<comment type="caution">
    <text evidence="2">The sequence shown here is derived from an EMBL/GenBank/DDBJ whole genome shotgun (WGS) entry which is preliminary data.</text>
</comment>
<reference evidence="2" key="1">
    <citation type="submission" date="2023-03" db="EMBL/GenBank/DDBJ databases">
        <title>Chitinimonas shenzhenensis gen. nov., sp. nov., a novel member of family Burkholderiaceae isolated from activated sludge collected in Shen Zhen, China.</title>
        <authorList>
            <person name="Wang X."/>
        </authorList>
    </citation>
    <scope>NUCLEOTIDE SEQUENCE</scope>
    <source>
        <strain evidence="2">DQS-5</strain>
    </source>
</reference>
<feature type="domain" description="N-acetyltransferase" evidence="1">
    <location>
        <begin position="14"/>
        <end position="180"/>
    </location>
</feature>
<name>A0ABT7DYV1_9NEIS</name>
<dbReference type="InterPro" id="IPR000182">
    <property type="entry name" value="GNAT_dom"/>
</dbReference>
<dbReference type="InterPro" id="IPR016181">
    <property type="entry name" value="Acyl_CoA_acyltransferase"/>
</dbReference>
<dbReference type="Pfam" id="PF13302">
    <property type="entry name" value="Acetyltransf_3"/>
    <property type="match status" value="1"/>
</dbReference>
<accession>A0ABT7DYV1</accession>
<dbReference type="GO" id="GO:0016740">
    <property type="term" value="F:transferase activity"/>
    <property type="evidence" value="ECO:0007669"/>
    <property type="project" value="UniProtKB-KW"/>
</dbReference>
<dbReference type="Proteomes" id="UP001172778">
    <property type="component" value="Unassembled WGS sequence"/>
</dbReference>
<organism evidence="2 3">
    <name type="scientific">Parachitinimonas caeni</name>
    <dbReference type="NCBI Taxonomy" id="3031301"/>
    <lineage>
        <taxon>Bacteria</taxon>
        <taxon>Pseudomonadati</taxon>
        <taxon>Pseudomonadota</taxon>
        <taxon>Betaproteobacteria</taxon>
        <taxon>Neisseriales</taxon>
        <taxon>Chitinibacteraceae</taxon>
        <taxon>Parachitinimonas</taxon>
    </lineage>
</organism>
<evidence type="ECO:0000313" key="3">
    <source>
        <dbReference type="Proteomes" id="UP001172778"/>
    </source>
</evidence>
<dbReference type="EMBL" id="JARRAF010000017">
    <property type="protein sequence ID" value="MDK2125238.1"/>
    <property type="molecule type" value="Genomic_DNA"/>
</dbReference>
<protein>
    <submittedName>
        <fullName evidence="2">GNAT family protein</fullName>
        <ecNumber evidence="2">2.-.-.-</ecNumber>
    </submittedName>
</protein>
<evidence type="ECO:0000259" key="1">
    <source>
        <dbReference type="PROSITE" id="PS51186"/>
    </source>
</evidence>
<dbReference type="Gene3D" id="3.40.630.30">
    <property type="match status" value="1"/>
</dbReference>
<dbReference type="InterPro" id="IPR051531">
    <property type="entry name" value="N-acetyltransferase"/>
</dbReference>
<proteinExistence type="predicted"/>
<sequence length="180" mass="20349">MPIALPDEINTDRLVLRQPQLSDAAALFNAYTQDPVVVRYLVWSPHKNMAETENFIAYCRDAWDKGKTRPYIISPQSEPTRPIGMLDARFHRHMVDLGYVLAREHWGMGLMTEAVSSLTNIALANPSCFRVQATCDTENLASARTLEKAGFTLEATLQRYIVHPNISDTPRACFMYANCK</sequence>
<dbReference type="EC" id="2.-.-.-" evidence="2"/>
<dbReference type="PANTHER" id="PTHR43792:SF1">
    <property type="entry name" value="N-ACETYLTRANSFERASE DOMAIN-CONTAINING PROTEIN"/>
    <property type="match status" value="1"/>
</dbReference>
<dbReference type="SUPFAM" id="SSF55729">
    <property type="entry name" value="Acyl-CoA N-acyltransferases (Nat)"/>
    <property type="match status" value="1"/>
</dbReference>
<dbReference type="RefSeq" id="WP_284101551.1">
    <property type="nucleotide sequence ID" value="NZ_JARRAF010000017.1"/>
</dbReference>
<evidence type="ECO:0000313" key="2">
    <source>
        <dbReference type="EMBL" id="MDK2125238.1"/>
    </source>
</evidence>